<dbReference type="InterPro" id="IPR036249">
    <property type="entry name" value="Thioredoxin-like_sf"/>
</dbReference>
<protein>
    <submittedName>
        <fullName evidence="1">Uncharacterized protein</fullName>
    </submittedName>
</protein>
<evidence type="ECO:0000313" key="2">
    <source>
        <dbReference type="Proteomes" id="UP001058974"/>
    </source>
</evidence>
<dbReference type="Gramene" id="Psat05G0174100-T1">
    <property type="protein sequence ID" value="KAI5404689.1"/>
    <property type="gene ID" value="KIW84_051741"/>
</dbReference>
<keyword evidence="2" id="KW-1185">Reference proteome</keyword>
<reference evidence="1 2" key="1">
    <citation type="journal article" date="2022" name="Nat. Genet.">
        <title>Improved pea reference genome and pan-genome highlight genomic features and evolutionary characteristics.</title>
        <authorList>
            <person name="Yang T."/>
            <person name="Liu R."/>
            <person name="Luo Y."/>
            <person name="Hu S."/>
            <person name="Wang D."/>
            <person name="Wang C."/>
            <person name="Pandey M.K."/>
            <person name="Ge S."/>
            <person name="Xu Q."/>
            <person name="Li N."/>
            <person name="Li G."/>
            <person name="Huang Y."/>
            <person name="Saxena R.K."/>
            <person name="Ji Y."/>
            <person name="Li M."/>
            <person name="Yan X."/>
            <person name="He Y."/>
            <person name="Liu Y."/>
            <person name="Wang X."/>
            <person name="Xiang C."/>
            <person name="Varshney R.K."/>
            <person name="Ding H."/>
            <person name="Gao S."/>
            <person name="Zong X."/>
        </authorList>
    </citation>
    <scope>NUCLEOTIDE SEQUENCE [LARGE SCALE GENOMIC DNA]</scope>
    <source>
        <strain evidence="1 2">cv. Zhongwan 6</strain>
    </source>
</reference>
<proteinExistence type="predicted"/>
<dbReference type="EMBL" id="JAMSHJ010000005">
    <property type="protein sequence ID" value="KAI5404689.1"/>
    <property type="molecule type" value="Genomic_DNA"/>
</dbReference>
<sequence length="122" mass="13843">MVVFSPYDFDKIVLDETKDVLVEFYASWLEEEVVIANVNADEYNDLIEKTNSDVVSTTNTDTDDHENYGATYANYTAPIHRTLGMSAKFMTNIHNLRSTYSDTSPLPFPRYQGFIPLATPFG</sequence>
<dbReference type="Proteomes" id="UP001058974">
    <property type="component" value="Chromosome 5"/>
</dbReference>
<comment type="caution">
    <text evidence="1">The sequence shown here is derived from an EMBL/GenBank/DDBJ whole genome shotgun (WGS) entry which is preliminary data.</text>
</comment>
<organism evidence="1 2">
    <name type="scientific">Pisum sativum</name>
    <name type="common">Garden pea</name>
    <name type="synonym">Lathyrus oleraceus</name>
    <dbReference type="NCBI Taxonomy" id="3888"/>
    <lineage>
        <taxon>Eukaryota</taxon>
        <taxon>Viridiplantae</taxon>
        <taxon>Streptophyta</taxon>
        <taxon>Embryophyta</taxon>
        <taxon>Tracheophyta</taxon>
        <taxon>Spermatophyta</taxon>
        <taxon>Magnoliopsida</taxon>
        <taxon>eudicotyledons</taxon>
        <taxon>Gunneridae</taxon>
        <taxon>Pentapetalae</taxon>
        <taxon>rosids</taxon>
        <taxon>fabids</taxon>
        <taxon>Fabales</taxon>
        <taxon>Fabaceae</taxon>
        <taxon>Papilionoideae</taxon>
        <taxon>50 kb inversion clade</taxon>
        <taxon>NPAAA clade</taxon>
        <taxon>Hologalegina</taxon>
        <taxon>IRL clade</taxon>
        <taxon>Fabeae</taxon>
        <taxon>Lathyrus</taxon>
    </lineage>
</organism>
<evidence type="ECO:0000313" key="1">
    <source>
        <dbReference type="EMBL" id="KAI5404689.1"/>
    </source>
</evidence>
<gene>
    <name evidence="1" type="ORF">KIW84_051741</name>
</gene>
<name>A0A9D4WN57_PEA</name>
<accession>A0A9D4WN57</accession>
<dbReference type="Gene3D" id="3.40.30.10">
    <property type="entry name" value="Glutaredoxin"/>
    <property type="match status" value="1"/>
</dbReference>
<dbReference type="SUPFAM" id="SSF52833">
    <property type="entry name" value="Thioredoxin-like"/>
    <property type="match status" value="1"/>
</dbReference>
<dbReference type="AlphaFoldDB" id="A0A9D4WN57"/>